<keyword evidence="2" id="KW-0808">Transferase</keyword>
<dbReference type="SUPFAM" id="SSF53756">
    <property type="entry name" value="UDP-Glycosyltransferase/glycogen phosphorylase"/>
    <property type="match status" value="1"/>
</dbReference>
<protein>
    <recommendedName>
        <fullName evidence="3">Glycosyltransferase subfamily 4-like N-terminal domain-containing protein</fullName>
    </recommendedName>
</protein>
<comment type="caution">
    <text evidence="4">The sequence shown here is derived from an EMBL/GenBank/DDBJ whole genome shotgun (WGS) entry which is preliminary data.</text>
</comment>
<evidence type="ECO:0000256" key="1">
    <source>
        <dbReference type="ARBA" id="ARBA00022676"/>
    </source>
</evidence>
<dbReference type="OrthoDB" id="9801609at2"/>
<dbReference type="EMBL" id="PDEP01000001">
    <property type="protein sequence ID" value="PEN09246.1"/>
    <property type="molecule type" value="Genomic_DNA"/>
</dbReference>
<keyword evidence="5" id="KW-1185">Reference proteome</keyword>
<feature type="domain" description="Glycosyltransferase subfamily 4-like N-terminal" evidence="3">
    <location>
        <begin position="17"/>
        <end position="173"/>
    </location>
</feature>
<dbReference type="PANTHER" id="PTHR12526">
    <property type="entry name" value="GLYCOSYLTRANSFERASE"/>
    <property type="match status" value="1"/>
</dbReference>
<organism evidence="4 5">
    <name type="scientific">Longimonas halophila</name>
    <dbReference type="NCBI Taxonomy" id="1469170"/>
    <lineage>
        <taxon>Bacteria</taxon>
        <taxon>Pseudomonadati</taxon>
        <taxon>Rhodothermota</taxon>
        <taxon>Rhodothermia</taxon>
        <taxon>Rhodothermales</taxon>
        <taxon>Salisaetaceae</taxon>
        <taxon>Longimonas</taxon>
    </lineage>
</organism>
<evidence type="ECO:0000256" key="2">
    <source>
        <dbReference type="ARBA" id="ARBA00022679"/>
    </source>
</evidence>
<accession>A0A2H3NSP0</accession>
<dbReference type="Proteomes" id="UP000221024">
    <property type="component" value="Unassembled WGS sequence"/>
</dbReference>
<dbReference type="Pfam" id="PF13692">
    <property type="entry name" value="Glyco_trans_1_4"/>
    <property type="match status" value="1"/>
</dbReference>
<dbReference type="Gene3D" id="3.40.50.2000">
    <property type="entry name" value="Glycogen Phosphorylase B"/>
    <property type="match status" value="2"/>
</dbReference>
<dbReference type="AlphaFoldDB" id="A0A2H3NSP0"/>
<sequence length="356" mass="39521">MNIALYHTTLPEPHRKVGGVEAVVHRLATALTVHAGLNVTVLSLTPAPSDAPYRHRQLFPNHRWLADRSWARWFVLPALLNSISLSEYDVVHLHGDDWFWMRRGTPSVRTMHGSALDEARTATSLKRRLAQWAVYPLEHVAARRANQVWAISPPCAARYHADRCMPNGVSLDRFRPGPKAERPTLLFVGTWTGRKRGSWLFEQFCDHVLPAVPDAELVMVSDTVSDACRAHPNVRVLNRPDDDTLAAWYRRAWVFAYPSVYEGFGLPYIEAMASGTPVVASPNPGADYVLDGGTYGALVGDSAFASTLTALLRDAERCQHMADQGLIRASEFSWAAIANHHATAYASLIDKPLQVS</sequence>
<proteinExistence type="predicted"/>
<keyword evidence="1" id="KW-0328">Glycosyltransferase</keyword>
<dbReference type="InterPro" id="IPR028098">
    <property type="entry name" value="Glyco_trans_4-like_N"/>
</dbReference>
<dbReference type="PANTHER" id="PTHR12526:SF510">
    <property type="entry name" value="D-INOSITOL 3-PHOSPHATE GLYCOSYLTRANSFERASE"/>
    <property type="match status" value="1"/>
</dbReference>
<dbReference type="Pfam" id="PF13439">
    <property type="entry name" value="Glyco_transf_4"/>
    <property type="match status" value="1"/>
</dbReference>
<dbReference type="RefSeq" id="WP_098060645.1">
    <property type="nucleotide sequence ID" value="NZ_PDEP01000001.1"/>
</dbReference>
<name>A0A2H3NSP0_9BACT</name>
<evidence type="ECO:0000259" key="3">
    <source>
        <dbReference type="Pfam" id="PF13439"/>
    </source>
</evidence>
<reference evidence="4 5" key="1">
    <citation type="submission" date="2017-10" db="EMBL/GenBank/DDBJ databases">
        <title>Draft genome of Longimonas halophila.</title>
        <authorList>
            <person name="Goh K.M."/>
            <person name="Shamsir M.S."/>
            <person name="Lim S.W."/>
        </authorList>
    </citation>
    <scope>NUCLEOTIDE SEQUENCE [LARGE SCALE GENOMIC DNA]</scope>
    <source>
        <strain evidence="4 5">KCTC 42399</strain>
    </source>
</reference>
<dbReference type="CDD" id="cd03801">
    <property type="entry name" value="GT4_PimA-like"/>
    <property type="match status" value="1"/>
</dbReference>
<gene>
    <name evidence="4" type="ORF">CRI93_00515</name>
</gene>
<dbReference type="GO" id="GO:0016757">
    <property type="term" value="F:glycosyltransferase activity"/>
    <property type="evidence" value="ECO:0007669"/>
    <property type="project" value="UniProtKB-KW"/>
</dbReference>
<evidence type="ECO:0000313" key="4">
    <source>
        <dbReference type="EMBL" id="PEN09246.1"/>
    </source>
</evidence>
<evidence type="ECO:0000313" key="5">
    <source>
        <dbReference type="Proteomes" id="UP000221024"/>
    </source>
</evidence>